<evidence type="ECO:0000313" key="2">
    <source>
        <dbReference type="EMBL" id="HGZ42398.1"/>
    </source>
</evidence>
<protein>
    <submittedName>
        <fullName evidence="2">SelT/SelW/SelH family protein</fullName>
    </submittedName>
</protein>
<dbReference type="Gene3D" id="3.40.30.10">
    <property type="entry name" value="Glutaredoxin"/>
    <property type="match status" value="1"/>
</dbReference>
<name>A0A832MM11_UNCEI</name>
<organism evidence="2">
    <name type="scientific">Eiseniibacteriota bacterium</name>
    <dbReference type="NCBI Taxonomy" id="2212470"/>
    <lineage>
        <taxon>Bacteria</taxon>
        <taxon>Candidatus Eiseniibacteriota</taxon>
    </lineage>
</organism>
<comment type="caution">
    <text evidence="2">The sequence shown here is derived from an EMBL/GenBank/DDBJ whole genome shotgun (WGS) entry which is preliminary data.</text>
</comment>
<keyword evidence="1" id="KW-0676">Redox-active center</keyword>
<sequence>MPRATGLAAEIKRARDVEVVLHKGHGGVFEVVYEGELIFSKKATGRFPETQEVLDRIPAG</sequence>
<dbReference type="AlphaFoldDB" id="A0A832MM11"/>
<accession>A0A832MM11</accession>
<dbReference type="Pfam" id="PF10262">
    <property type="entry name" value="Rdx"/>
    <property type="match status" value="1"/>
</dbReference>
<proteinExistence type="predicted"/>
<dbReference type="EMBL" id="DSQF01000004">
    <property type="protein sequence ID" value="HGZ42398.1"/>
    <property type="molecule type" value="Genomic_DNA"/>
</dbReference>
<dbReference type="InterPro" id="IPR011893">
    <property type="entry name" value="Selenoprotein_Rdx-typ"/>
</dbReference>
<dbReference type="InterPro" id="IPR036249">
    <property type="entry name" value="Thioredoxin-like_sf"/>
</dbReference>
<evidence type="ECO:0000256" key="1">
    <source>
        <dbReference type="ARBA" id="ARBA00023284"/>
    </source>
</evidence>
<dbReference type="SUPFAM" id="SSF52833">
    <property type="entry name" value="Thioredoxin-like"/>
    <property type="match status" value="1"/>
</dbReference>
<dbReference type="NCBIfam" id="TIGR02174">
    <property type="entry name" value="CXXU_selWTH"/>
    <property type="match status" value="1"/>
</dbReference>
<reference evidence="2" key="1">
    <citation type="journal article" date="2020" name="mSystems">
        <title>Genome- and Community-Level Interaction Insights into Carbon Utilization and Element Cycling Functions of Hydrothermarchaeota in Hydrothermal Sediment.</title>
        <authorList>
            <person name="Zhou Z."/>
            <person name="Liu Y."/>
            <person name="Xu W."/>
            <person name="Pan J."/>
            <person name="Luo Z.H."/>
            <person name="Li M."/>
        </authorList>
    </citation>
    <scope>NUCLEOTIDE SEQUENCE [LARGE SCALE GENOMIC DNA]</scope>
    <source>
        <strain evidence="2">SpSt-381</strain>
    </source>
</reference>
<gene>
    <name evidence="2" type="ORF">ENR23_03045</name>
</gene>